<dbReference type="PANTHER" id="PTHR33121">
    <property type="entry name" value="CYCLIC DI-GMP PHOSPHODIESTERASE PDEF"/>
    <property type="match status" value="1"/>
</dbReference>
<dbReference type="CDD" id="cd01948">
    <property type="entry name" value="EAL"/>
    <property type="match status" value="1"/>
</dbReference>
<dbReference type="KEGG" id="sbj:CF168_18635"/>
<name>A0A220UR70_9GAMM</name>
<dbReference type="SMART" id="SM00091">
    <property type="entry name" value="PAS"/>
    <property type="match status" value="1"/>
</dbReference>
<reference evidence="5 6" key="1">
    <citation type="submission" date="2017-07" db="EMBL/GenBank/DDBJ databases">
        <title>Phenotypical and genomic characterization of a clinical isolate of Shewanella bicestrii sp. nov. producing an extended-spectrum beta-lactamase and a new oxacillinase variant.</title>
        <authorList>
            <person name="Jousset A.B."/>
            <person name="Bonnin R.A."/>
            <person name="Girlich D."/>
            <person name="Dabos L."/>
            <person name="Potron A."/>
            <person name="Dortet L."/>
            <person name="Glaser P."/>
            <person name="Naas T."/>
        </authorList>
    </citation>
    <scope>NUCLEOTIDE SEQUENCE [LARGE SCALE GENOMIC DNA]</scope>
    <source>
        <strain evidence="5 6">JAB-1</strain>
    </source>
</reference>
<feature type="domain" description="EAL" evidence="3">
    <location>
        <begin position="598"/>
        <end position="852"/>
    </location>
</feature>
<dbReference type="PROSITE" id="PS50883">
    <property type="entry name" value="EAL"/>
    <property type="match status" value="1"/>
</dbReference>
<dbReference type="CDD" id="cd00130">
    <property type="entry name" value="PAS"/>
    <property type="match status" value="1"/>
</dbReference>
<evidence type="ECO:0000259" key="3">
    <source>
        <dbReference type="PROSITE" id="PS50883"/>
    </source>
</evidence>
<dbReference type="InterPro" id="IPR000014">
    <property type="entry name" value="PAS"/>
</dbReference>
<dbReference type="Gene3D" id="3.20.20.450">
    <property type="entry name" value="EAL domain"/>
    <property type="match status" value="1"/>
</dbReference>
<dbReference type="PANTHER" id="PTHR33121:SF23">
    <property type="entry name" value="CYCLIC DI-GMP PHOSPHODIESTERASE PDEB"/>
    <property type="match status" value="1"/>
</dbReference>
<dbReference type="SUPFAM" id="SSF141868">
    <property type="entry name" value="EAL domain-like"/>
    <property type="match status" value="1"/>
</dbReference>
<dbReference type="CDD" id="cd01949">
    <property type="entry name" value="GGDEF"/>
    <property type="match status" value="1"/>
</dbReference>
<dbReference type="NCBIfam" id="TIGR00254">
    <property type="entry name" value="GGDEF"/>
    <property type="match status" value="1"/>
</dbReference>
<evidence type="ECO:0000256" key="1">
    <source>
        <dbReference type="SAM" id="Phobius"/>
    </source>
</evidence>
<dbReference type="Pfam" id="PF00563">
    <property type="entry name" value="EAL"/>
    <property type="match status" value="1"/>
</dbReference>
<protein>
    <submittedName>
        <fullName evidence="5">GGDEF domain-containing protein</fullName>
    </submittedName>
</protein>
<dbReference type="InterPro" id="IPR050706">
    <property type="entry name" value="Cyclic-di-GMP_PDE-like"/>
</dbReference>
<evidence type="ECO:0000313" key="5">
    <source>
        <dbReference type="EMBL" id="ASK70724.1"/>
    </source>
</evidence>
<dbReference type="Pfam" id="PF00989">
    <property type="entry name" value="PAS"/>
    <property type="match status" value="1"/>
</dbReference>
<dbReference type="PROSITE" id="PS50112">
    <property type="entry name" value="PAS"/>
    <property type="match status" value="1"/>
</dbReference>
<dbReference type="Gene3D" id="3.30.450.20">
    <property type="entry name" value="PAS domain"/>
    <property type="match status" value="1"/>
</dbReference>
<dbReference type="PROSITE" id="PS50887">
    <property type="entry name" value="GGDEF"/>
    <property type="match status" value="1"/>
</dbReference>
<keyword evidence="6" id="KW-1185">Reference proteome</keyword>
<feature type="domain" description="GGDEF" evidence="4">
    <location>
        <begin position="454"/>
        <end position="587"/>
    </location>
</feature>
<dbReference type="RefSeq" id="WP_089068616.1">
    <property type="nucleotide sequence ID" value="NZ_CP022358.1"/>
</dbReference>
<dbReference type="GO" id="GO:0006355">
    <property type="term" value="P:regulation of DNA-templated transcription"/>
    <property type="evidence" value="ECO:0007669"/>
    <property type="project" value="InterPro"/>
</dbReference>
<dbReference type="InterPro" id="IPR035965">
    <property type="entry name" value="PAS-like_dom_sf"/>
</dbReference>
<dbReference type="Pfam" id="PF00990">
    <property type="entry name" value="GGDEF"/>
    <property type="match status" value="1"/>
</dbReference>
<dbReference type="InterPro" id="IPR001633">
    <property type="entry name" value="EAL_dom"/>
</dbReference>
<dbReference type="NCBIfam" id="TIGR00229">
    <property type="entry name" value="sensory_box"/>
    <property type="match status" value="1"/>
</dbReference>
<evidence type="ECO:0000259" key="2">
    <source>
        <dbReference type="PROSITE" id="PS50112"/>
    </source>
</evidence>
<organism evidence="5 6">
    <name type="scientific">Shewanella bicestrii</name>
    <dbReference type="NCBI Taxonomy" id="2018305"/>
    <lineage>
        <taxon>Bacteria</taxon>
        <taxon>Pseudomonadati</taxon>
        <taxon>Pseudomonadota</taxon>
        <taxon>Gammaproteobacteria</taxon>
        <taxon>Alteromonadales</taxon>
        <taxon>Shewanellaceae</taxon>
        <taxon>Shewanella</taxon>
    </lineage>
</organism>
<sequence length="856" mass="94698">MRIGNKILVFIAGFCLPAVVLVSYCLGYWFDHRVELLRQDNVQHELTNIQQQFLIDIDRLSFLTNIYASPLSRVDGELLQSIESSWLESAMSANLHWFILQGGQLQSVLANTSSIALATQQQIADAVLAGGKPKVAGVYLAGDVGLVVTAAAVAPEEYVLLVRQLSTQDLLEYAQAPLVTQVQMSRSNTAAAKDRVSFVPVPSLLENSPLYLQVQFSSEPFQEVKLDLDWVSVGIILLGVLIVALGYIWLRAGLLKPFKSMMKQLALVDPAASVYRPVSGEGNVELEVLASRVNSLLARIYQQKERGKTTLESIAEAVILTDIDAKVIYMNPKAESLLDVASCYAVGQSLASLLKAGEQLNQAVFHCMRLGETTPQVAKIKLLTATPRIIERSISNVLNHDKEITGTVVVLRDITQEELLKHQLQKRANFDSVTGLLNRQAFEERLPQFASQAKRLAVCYLDLEQFKLINDSCGHAAGDRMLAIVARTIQSCLGPQALLARLGGDEFGLVICDSTALAVAQQLKQIIAQVSLQVLHDKNSSYKVGLSIGVAFGRAPYINALELLKDADIACIAAKAKGTNQIHFYDDKDKELTYQRNAPKWAVRIAQAIEENELLLYYQPIRGLGASSKRQRMEILLRIQEPCGRILAPAQFIAAAERFKLMPEIDKEVIRKAFLWLSLNPQLWPDHCISINLSGNSLGAEGMVEYIALQQQIFDIPSQCVCFEITETTAIQNRHRGMEMLRQLRKLGFSFALDDFGSGFASYGYLRELPVDYVKIDGCFVKNLAVNAKDYAIVKSIQDVCRVMGIETVAEFVENQEIIDRLQAIGINYAQGYAIGRPQPLSSYCEPLGVPHAQRA</sequence>
<dbReference type="InterPro" id="IPR029787">
    <property type="entry name" value="Nucleotide_cyclase"/>
</dbReference>
<dbReference type="SMART" id="SM00267">
    <property type="entry name" value="GGDEF"/>
    <property type="match status" value="1"/>
</dbReference>
<dbReference type="SUPFAM" id="SSF55073">
    <property type="entry name" value="Nucleotide cyclase"/>
    <property type="match status" value="1"/>
</dbReference>
<dbReference type="EMBL" id="CP022358">
    <property type="protein sequence ID" value="ASK70724.1"/>
    <property type="molecule type" value="Genomic_DNA"/>
</dbReference>
<feature type="domain" description="PAS" evidence="2">
    <location>
        <begin position="303"/>
        <end position="350"/>
    </location>
</feature>
<dbReference type="InterPro" id="IPR000160">
    <property type="entry name" value="GGDEF_dom"/>
</dbReference>
<feature type="transmembrane region" description="Helical" evidence="1">
    <location>
        <begin position="230"/>
        <end position="250"/>
    </location>
</feature>
<dbReference type="InterPro" id="IPR035919">
    <property type="entry name" value="EAL_sf"/>
</dbReference>
<proteinExistence type="predicted"/>
<evidence type="ECO:0000313" key="6">
    <source>
        <dbReference type="Proteomes" id="UP000198367"/>
    </source>
</evidence>
<gene>
    <name evidence="5" type="ORF">CF168_18635</name>
</gene>
<dbReference type="Proteomes" id="UP000198367">
    <property type="component" value="Chromosome"/>
</dbReference>
<dbReference type="SUPFAM" id="SSF55785">
    <property type="entry name" value="PYP-like sensor domain (PAS domain)"/>
    <property type="match status" value="1"/>
</dbReference>
<evidence type="ECO:0000259" key="4">
    <source>
        <dbReference type="PROSITE" id="PS50887"/>
    </source>
</evidence>
<dbReference type="GO" id="GO:0071111">
    <property type="term" value="F:cyclic-guanylate-specific phosphodiesterase activity"/>
    <property type="evidence" value="ECO:0007669"/>
    <property type="project" value="InterPro"/>
</dbReference>
<accession>A0A220UR70</accession>
<keyword evidence="1" id="KW-1133">Transmembrane helix</keyword>
<feature type="transmembrane region" description="Helical" evidence="1">
    <location>
        <begin position="7"/>
        <end position="30"/>
    </location>
</feature>
<dbReference type="InterPro" id="IPR043128">
    <property type="entry name" value="Rev_trsase/Diguanyl_cyclase"/>
</dbReference>
<dbReference type="SMART" id="SM00052">
    <property type="entry name" value="EAL"/>
    <property type="match status" value="1"/>
</dbReference>
<dbReference type="Gene3D" id="3.30.70.270">
    <property type="match status" value="1"/>
</dbReference>
<dbReference type="AlphaFoldDB" id="A0A220UR70"/>
<keyword evidence="1" id="KW-0472">Membrane</keyword>
<keyword evidence="1" id="KW-0812">Transmembrane</keyword>
<dbReference type="InterPro" id="IPR013767">
    <property type="entry name" value="PAS_fold"/>
</dbReference>